<comment type="caution">
    <text evidence="2">The sequence shown here is derived from an EMBL/GenBank/DDBJ whole genome shotgun (WGS) entry which is preliminary data.</text>
</comment>
<feature type="chain" id="PRO_5005819721" evidence="1">
    <location>
        <begin position="22"/>
        <end position="170"/>
    </location>
</feature>
<sequence length="170" mass="18122">MRFYLPATLFLSALSAAPALAGQEVVAVWSGSTFSTASNSGEHVWDAGFSLIDKNGEVIYNEANPDGYKACIHMGQEFQLEGGCLGGAWYSFRCKANPISVPEKCEVMGPDGKSVATGDSDSSTDYFGLGISITGACRVKFELWEGIDCENGSGDLVPHHTGWHAEDGWS</sequence>
<name>A0A0M8P722_9EURO</name>
<proteinExistence type="predicted"/>
<evidence type="ECO:0000313" key="3">
    <source>
        <dbReference type="Proteomes" id="UP000037696"/>
    </source>
</evidence>
<reference evidence="2 3" key="1">
    <citation type="submission" date="2015-08" db="EMBL/GenBank/DDBJ databases">
        <title>Genome sequencing of Penicillium nordicum.</title>
        <authorList>
            <person name="Nguyen H.D."/>
            <person name="Seifert K.A."/>
        </authorList>
    </citation>
    <scope>NUCLEOTIDE SEQUENCE [LARGE SCALE GENOMIC DNA]</scope>
    <source>
        <strain evidence="2 3">DAOMC 185683</strain>
    </source>
</reference>
<accession>A0A0M8P722</accession>
<protein>
    <submittedName>
        <fullName evidence="2">Uncharacterized protein</fullName>
    </submittedName>
</protein>
<keyword evidence="3" id="KW-1185">Reference proteome</keyword>
<dbReference type="EMBL" id="LHQQ01000026">
    <property type="protein sequence ID" value="KOS46676.1"/>
    <property type="molecule type" value="Genomic_DNA"/>
</dbReference>
<organism evidence="2 3">
    <name type="scientific">Penicillium nordicum</name>
    <dbReference type="NCBI Taxonomy" id="229535"/>
    <lineage>
        <taxon>Eukaryota</taxon>
        <taxon>Fungi</taxon>
        <taxon>Dikarya</taxon>
        <taxon>Ascomycota</taxon>
        <taxon>Pezizomycotina</taxon>
        <taxon>Eurotiomycetes</taxon>
        <taxon>Eurotiomycetidae</taxon>
        <taxon>Eurotiales</taxon>
        <taxon>Aspergillaceae</taxon>
        <taxon>Penicillium</taxon>
    </lineage>
</organism>
<evidence type="ECO:0000313" key="2">
    <source>
        <dbReference type="EMBL" id="KOS46676.1"/>
    </source>
</evidence>
<dbReference type="AlphaFoldDB" id="A0A0M8P722"/>
<dbReference type="Proteomes" id="UP000037696">
    <property type="component" value="Unassembled WGS sequence"/>
</dbReference>
<dbReference type="OrthoDB" id="4387630at2759"/>
<keyword evidence="1" id="KW-0732">Signal</keyword>
<feature type="signal peptide" evidence="1">
    <location>
        <begin position="1"/>
        <end position="21"/>
    </location>
</feature>
<gene>
    <name evidence="2" type="ORF">ACN38_g2419</name>
</gene>
<evidence type="ECO:0000256" key="1">
    <source>
        <dbReference type="SAM" id="SignalP"/>
    </source>
</evidence>